<feature type="compositionally biased region" description="Low complexity" evidence="9">
    <location>
        <begin position="115"/>
        <end position="133"/>
    </location>
</feature>
<keyword evidence="8" id="KW-0137">Centromere</keyword>
<feature type="region of interest" description="Disordered" evidence="9">
    <location>
        <begin position="1"/>
        <end position="25"/>
    </location>
</feature>
<comment type="caution">
    <text evidence="13">The sequence shown here is derived from an EMBL/GenBank/DDBJ whole genome shotgun (WGS) entry which is preliminary data.</text>
</comment>
<dbReference type="SUPFAM" id="SSF54160">
    <property type="entry name" value="Chromo domain-like"/>
    <property type="match status" value="1"/>
</dbReference>
<feature type="domain" description="SET" evidence="11">
    <location>
        <begin position="453"/>
        <end position="577"/>
    </location>
</feature>
<dbReference type="Pfam" id="PF00385">
    <property type="entry name" value="Chromo"/>
    <property type="match status" value="1"/>
</dbReference>
<proteinExistence type="predicted"/>
<dbReference type="Pfam" id="PF00856">
    <property type="entry name" value="SET"/>
    <property type="match status" value="1"/>
</dbReference>
<dbReference type="PANTHER" id="PTHR46223:SF4">
    <property type="entry name" value="HISTONE-LYSINE N-METHYLTRANSFERASE-RELATED"/>
    <property type="match status" value="1"/>
</dbReference>
<evidence type="ECO:0000256" key="2">
    <source>
        <dbReference type="ARBA" id="ARBA00022454"/>
    </source>
</evidence>
<dbReference type="EMBL" id="VYZN01000009">
    <property type="protein sequence ID" value="KAE9542660.1"/>
    <property type="molecule type" value="Genomic_DNA"/>
</dbReference>
<dbReference type="Gene3D" id="2.170.270.10">
    <property type="entry name" value="SET domain"/>
    <property type="match status" value="1"/>
</dbReference>
<dbReference type="GO" id="GO:0032259">
    <property type="term" value="P:methylation"/>
    <property type="evidence" value="ECO:0007669"/>
    <property type="project" value="UniProtKB-KW"/>
</dbReference>
<dbReference type="GO" id="GO:0046974">
    <property type="term" value="F:histone H3K9 methyltransferase activity"/>
    <property type="evidence" value="ECO:0007669"/>
    <property type="project" value="TreeGrafter"/>
</dbReference>
<dbReference type="InterPro" id="IPR046341">
    <property type="entry name" value="SET_dom_sf"/>
</dbReference>
<evidence type="ECO:0000259" key="11">
    <source>
        <dbReference type="PROSITE" id="PS50280"/>
    </source>
</evidence>
<dbReference type="PANTHER" id="PTHR46223">
    <property type="entry name" value="HISTONE-LYSINE N-METHYLTRANSFERASE SUV39H"/>
    <property type="match status" value="1"/>
</dbReference>
<evidence type="ECO:0000256" key="8">
    <source>
        <dbReference type="ARBA" id="ARBA00023328"/>
    </source>
</evidence>
<dbReference type="InterPro" id="IPR023780">
    <property type="entry name" value="Chromo_domain"/>
</dbReference>
<dbReference type="InterPro" id="IPR016197">
    <property type="entry name" value="Chromo-like_dom_sf"/>
</dbReference>
<evidence type="ECO:0000256" key="7">
    <source>
        <dbReference type="ARBA" id="ARBA00022833"/>
    </source>
</evidence>
<dbReference type="InterPro" id="IPR050973">
    <property type="entry name" value="H3K9_Histone-Lys_N-MTase"/>
</dbReference>
<dbReference type="GO" id="GO:0000775">
    <property type="term" value="C:chromosome, centromeric region"/>
    <property type="evidence" value="ECO:0007669"/>
    <property type="project" value="UniProtKB-SubCell"/>
</dbReference>
<dbReference type="PROSITE" id="PS50013">
    <property type="entry name" value="CHROMO_2"/>
    <property type="match status" value="1"/>
</dbReference>
<feature type="compositionally biased region" description="Basic and acidic residues" evidence="9">
    <location>
        <begin position="105"/>
        <end position="114"/>
    </location>
</feature>
<keyword evidence="14" id="KW-1185">Reference proteome</keyword>
<dbReference type="SMART" id="SM00468">
    <property type="entry name" value="PreSET"/>
    <property type="match status" value="1"/>
</dbReference>
<evidence type="ECO:0000256" key="3">
    <source>
        <dbReference type="ARBA" id="ARBA00022603"/>
    </source>
</evidence>
<dbReference type="GO" id="GO:0008270">
    <property type="term" value="F:zinc ion binding"/>
    <property type="evidence" value="ECO:0007669"/>
    <property type="project" value="InterPro"/>
</dbReference>
<gene>
    <name evidence="13" type="ORF">AGLY_002571</name>
</gene>
<evidence type="ECO:0000313" key="14">
    <source>
        <dbReference type="Proteomes" id="UP000475862"/>
    </source>
</evidence>
<dbReference type="PROSITE" id="PS50280">
    <property type="entry name" value="SET"/>
    <property type="match status" value="1"/>
</dbReference>
<keyword evidence="2" id="KW-0158">Chromosome</keyword>
<reference evidence="13 14" key="1">
    <citation type="submission" date="2019-08" db="EMBL/GenBank/DDBJ databases">
        <title>The genome of the soybean aphid Biotype 1, its phylome, world population structure and adaptation to the North American continent.</title>
        <authorList>
            <person name="Giordano R."/>
            <person name="Donthu R.K."/>
            <person name="Hernandez A.G."/>
            <person name="Wright C.L."/>
            <person name="Zimin A.V."/>
        </authorList>
    </citation>
    <scope>NUCLEOTIDE SEQUENCE [LARGE SCALE GENOMIC DNA]</scope>
    <source>
        <tissue evidence="13">Whole aphids</tissue>
    </source>
</reference>
<evidence type="ECO:0000256" key="5">
    <source>
        <dbReference type="ARBA" id="ARBA00022691"/>
    </source>
</evidence>
<dbReference type="SMART" id="SM00298">
    <property type="entry name" value="CHROMO"/>
    <property type="match status" value="1"/>
</dbReference>
<keyword evidence="7" id="KW-0862">Zinc</keyword>
<dbReference type="OrthoDB" id="1045173at2759"/>
<keyword evidence="4" id="KW-0808">Transferase</keyword>
<dbReference type="Proteomes" id="UP000475862">
    <property type="component" value="Unassembled WGS sequence"/>
</dbReference>
<evidence type="ECO:0000256" key="1">
    <source>
        <dbReference type="ARBA" id="ARBA00004584"/>
    </source>
</evidence>
<dbReference type="AlphaFoldDB" id="A0A6G0U1K1"/>
<feature type="region of interest" description="Disordered" evidence="9">
    <location>
        <begin position="173"/>
        <end position="194"/>
    </location>
</feature>
<sequence>MSDDLSRNSNVDYPSTSGVNARYSNLPETTSSIILQDFKNNKIQKTTSSNLETDSNLSENKATSSFKEKLDAFDAAILSADNFLKSFNKYPNNAKAMSEVVDNVDSNKNEKSRAENNSSSRSSSGSNSSSRCSIETDEDISRDNFDQNSNDFTSKTNFMASTSKMKTLSKSLLHSNSDRGHKRSHQSDSESECEDTAIIIVPSVEEIVDPSYSTRFYLVKWKNWSKGFNTWERYGSLYKSQKLLLKYIENKNKPVDGYLNPIDGTLLMMSRKMITTLFETFKTESGISLPTLLPEDISGLYNSLDVGTMNSQKYKNRSLQYFLPTIVLGYLRQRQLFNLKQWEIEINVVTQDNEIKVENNMDLEGPPDSFVYISEYVPQADIIISDDPPIGCNCKKNCKIPESCCYEMTGCLKAYDKNKNIIVIPGHPVYECNKKCKCSSACTNRVVQLGSKVNVCIYKTRRTGWGVKSTQNIQKGQFVARYIGEIITVEESEDRLRDGLSNIDYTWNLDFNDPQNYKYIIDGTHFANFTRFINHSCSSNLNVYAVWINCLDRNLPQLALFANRDIVAGEQLTTNYFSRIDKSTLKKSGIRCRCDMKNLYYLICLYFFFVSIHFITNKNFDSQLPGWFLEVITKDQKLHNLLEKFESVHQIYPEEIDSKECNDTTLISTYLSPMLTIIPPISEESTFNSNLIVSPFFENACNVFLTVVTIHGRSPRCAAMIILKLFNILKKLDDGGERASFFAANCKVLAFNARLLIGLSTNSIRTLSDFSADFKGRSNLKLPKAKCQLSNNIKLLSKSYSLVFNGWDRLFTVTKKIWIKK</sequence>
<dbReference type="InterPro" id="IPR007728">
    <property type="entry name" value="Pre-SET_dom"/>
</dbReference>
<feature type="region of interest" description="Disordered" evidence="9">
    <location>
        <begin position="105"/>
        <end position="152"/>
    </location>
</feature>
<evidence type="ECO:0000256" key="4">
    <source>
        <dbReference type="ARBA" id="ARBA00022679"/>
    </source>
</evidence>
<dbReference type="PROSITE" id="PS50867">
    <property type="entry name" value="PRE_SET"/>
    <property type="match status" value="1"/>
</dbReference>
<dbReference type="CDD" id="cd00024">
    <property type="entry name" value="CD_CSD"/>
    <property type="match status" value="1"/>
</dbReference>
<evidence type="ECO:0000256" key="9">
    <source>
        <dbReference type="SAM" id="MobiDB-lite"/>
    </source>
</evidence>
<name>A0A6G0U1K1_APHGL</name>
<dbReference type="SMART" id="SM00317">
    <property type="entry name" value="SET"/>
    <property type="match status" value="1"/>
</dbReference>
<feature type="domain" description="Pre-SET" evidence="12">
    <location>
        <begin position="390"/>
        <end position="450"/>
    </location>
</feature>
<dbReference type="InterPro" id="IPR001214">
    <property type="entry name" value="SET_dom"/>
</dbReference>
<organism evidence="13 14">
    <name type="scientific">Aphis glycines</name>
    <name type="common">Soybean aphid</name>
    <dbReference type="NCBI Taxonomy" id="307491"/>
    <lineage>
        <taxon>Eukaryota</taxon>
        <taxon>Metazoa</taxon>
        <taxon>Ecdysozoa</taxon>
        <taxon>Arthropoda</taxon>
        <taxon>Hexapoda</taxon>
        <taxon>Insecta</taxon>
        <taxon>Pterygota</taxon>
        <taxon>Neoptera</taxon>
        <taxon>Paraneoptera</taxon>
        <taxon>Hemiptera</taxon>
        <taxon>Sternorrhyncha</taxon>
        <taxon>Aphidomorpha</taxon>
        <taxon>Aphidoidea</taxon>
        <taxon>Aphididae</taxon>
        <taxon>Aphidini</taxon>
        <taxon>Aphis</taxon>
        <taxon>Aphis</taxon>
    </lineage>
</organism>
<keyword evidence="3" id="KW-0489">Methyltransferase</keyword>
<dbReference type="GO" id="GO:0005634">
    <property type="term" value="C:nucleus"/>
    <property type="evidence" value="ECO:0007669"/>
    <property type="project" value="InterPro"/>
</dbReference>
<comment type="subcellular location">
    <subcellularLocation>
        <location evidence="1">Chromosome</location>
        <location evidence="1">Centromere</location>
    </subcellularLocation>
</comment>
<accession>A0A6G0U1K1</accession>
<evidence type="ECO:0000256" key="6">
    <source>
        <dbReference type="ARBA" id="ARBA00022723"/>
    </source>
</evidence>
<feature type="compositionally biased region" description="Polar residues" evidence="9">
    <location>
        <begin position="7"/>
        <end position="25"/>
    </location>
</feature>
<keyword evidence="5" id="KW-0949">S-adenosyl-L-methionine</keyword>
<dbReference type="SUPFAM" id="SSF82199">
    <property type="entry name" value="SET domain"/>
    <property type="match status" value="1"/>
</dbReference>
<feature type="domain" description="Chromo" evidence="10">
    <location>
        <begin position="202"/>
        <end position="251"/>
    </location>
</feature>
<dbReference type="Gene3D" id="2.40.50.40">
    <property type="match status" value="1"/>
</dbReference>
<evidence type="ECO:0008006" key="15">
    <source>
        <dbReference type="Google" id="ProtNLM"/>
    </source>
</evidence>
<protein>
    <recommendedName>
        <fullName evidence="15">Histone-lysine N-methyltransferase</fullName>
    </recommendedName>
</protein>
<keyword evidence="6" id="KW-0479">Metal-binding</keyword>
<evidence type="ECO:0000259" key="10">
    <source>
        <dbReference type="PROSITE" id="PS50013"/>
    </source>
</evidence>
<evidence type="ECO:0000313" key="13">
    <source>
        <dbReference type="EMBL" id="KAE9542660.1"/>
    </source>
</evidence>
<evidence type="ECO:0000259" key="12">
    <source>
        <dbReference type="PROSITE" id="PS50867"/>
    </source>
</evidence>
<dbReference type="InterPro" id="IPR000953">
    <property type="entry name" value="Chromo/chromo_shadow_dom"/>
</dbReference>
<dbReference type="Pfam" id="PF05033">
    <property type="entry name" value="Pre-SET"/>
    <property type="match status" value="1"/>
</dbReference>